<protein>
    <submittedName>
        <fullName evidence="5">FAD-dependent oxidoreductase</fullName>
    </submittedName>
</protein>
<dbReference type="InterPro" id="IPR006076">
    <property type="entry name" value="FAD-dep_OxRdtase"/>
</dbReference>
<dbReference type="EMBL" id="JACSPN010000007">
    <property type="protein sequence ID" value="MBE7700111.1"/>
    <property type="molecule type" value="Genomic_DNA"/>
</dbReference>
<name>A0A9D5U9S4_9CELL</name>
<reference evidence="5 6" key="1">
    <citation type="submission" date="2020-08" db="EMBL/GenBank/DDBJ databases">
        <title>A Genomic Blueprint of the Chicken Gut Microbiome.</title>
        <authorList>
            <person name="Gilroy R."/>
            <person name="Ravi A."/>
            <person name="Getino M."/>
            <person name="Pursley I."/>
            <person name="Horton D.L."/>
            <person name="Alikhan N.-F."/>
            <person name="Baker D."/>
            <person name="Gharbi K."/>
            <person name="Hall N."/>
            <person name="Watson M."/>
            <person name="Adriaenssens E.M."/>
            <person name="Foster-Nyarko E."/>
            <person name="Jarju S."/>
            <person name="Secka A."/>
            <person name="Antonio M."/>
            <person name="Oren A."/>
            <person name="Chaudhuri R."/>
            <person name="La Ragione R.M."/>
            <person name="Hildebrand F."/>
            <person name="Pallen M.J."/>
        </authorList>
    </citation>
    <scope>NUCLEOTIDE SEQUENCE [LARGE SCALE GENOMIC DNA]</scope>
    <source>
        <strain evidence="5 6">Sa1BUA8</strain>
    </source>
</reference>
<dbReference type="InterPro" id="IPR036188">
    <property type="entry name" value="FAD/NAD-bd_sf"/>
</dbReference>
<dbReference type="Pfam" id="PF01266">
    <property type="entry name" value="DAO"/>
    <property type="match status" value="1"/>
</dbReference>
<dbReference type="SUPFAM" id="SSF54373">
    <property type="entry name" value="FAD-linked reductases, C-terminal domain"/>
    <property type="match status" value="1"/>
</dbReference>
<evidence type="ECO:0000259" key="4">
    <source>
        <dbReference type="Pfam" id="PF01266"/>
    </source>
</evidence>
<feature type="region of interest" description="Disordered" evidence="2">
    <location>
        <begin position="179"/>
        <end position="207"/>
    </location>
</feature>
<dbReference type="GO" id="GO:0016491">
    <property type="term" value="F:oxidoreductase activity"/>
    <property type="evidence" value="ECO:0007669"/>
    <property type="project" value="UniProtKB-KW"/>
</dbReference>
<dbReference type="GO" id="GO:0005737">
    <property type="term" value="C:cytoplasm"/>
    <property type="evidence" value="ECO:0007669"/>
    <property type="project" value="TreeGrafter"/>
</dbReference>
<proteinExistence type="predicted"/>
<keyword evidence="3" id="KW-0812">Transmembrane</keyword>
<comment type="caution">
    <text evidence="5">The sequence shown here is derived from an EMBL/GenBank/DDBJ whole genome shotgun (WGS) entry which is preliminary data.</text>
</comment>
<evidence type="ECO:0000256" key="2">
    <source>
        <dbReference type="SAM" id="MobiDB-lite"/>
    </source>
</evidence>
<dbReference type="RefSeq" id="WP_193719405.1">
    <property type="nucleotide sequence ID" value="NZ_JACSPN010000007.1"/>
</dbReference>
<dbReference type="Gene3D" id="3.30.9.10">
    <property type="entry name" value="D-Amino Acid Oxidase, subunit A, domain 2"/>
    <property type="match status" value="1"/>
</dbReference>
<evidence type="ECO:0000256" key="3">
    <source>
        <dbReference type="SAM" id="Phobius"/>
    </source>
</evidence>
<accession>A0A9D5U9S4</accession>
<keyword evidence="3" id="KW-0472">Membrane</keyword>
<dbReference type="Gene3D" id="3.50.50.60">
    <property type="entry name" value="FAD/NAD(P)-binding domain"/>
    <property type="match status" value="2"/>
</dbReference>
<evidence type="ECO:0000256" key="1">
    <source>
        <dbReference type="ARBA" id="ARBA00023002"/>
    </source>
</evidence>
<dbReference type="AlphaFoldDB" id="A0A9D5U9S4"/>
<keyword evidence="3" id="KW-1133">Transmembrane helix</keyword>
<organism evidence="5 6">
    <name type="scientific">Oerskovia douganii</name>
    <dbReference type="NCBI Taxonomy" id="2762210"/>
    <lineage>
        <taxon>Bacteria</taxon>
        <taxon>Bacillati</taxon>
        <taxon>Actinomycetota</taxon>
        <taxon>Actinomycetes</taxon>
        <taxon>Micrococcales</taxon>
        <taxon>Cellulomonadaceae</taxon>
        <taxon>Oerskovia</taxon>
    </lineage>
</organism>
<keyword evidence="6" id="KW-1185">Reference proteome</keyword>
<evidence type="ECO:0000313" key="5">
    <source>
        <dbReference type="EMBL" id="MBE7700111.1"/>
    </source>
</evidence>
<feature type="transmembrane region" description="Helical" evidence="3">
    <location>
        <begin position="12"/>
        <end position="30"/>
    </location>
</feature>
<sequence length="442" mass="47044">MTTSRTTPRSPRTAVVVGAGMVGLATAWHLQRRGVEVTVLDREGVAAGSSWGNAGWLTPGMAMPLADPTLWTYAPKALLDPAAPLHVPARLDPRLWSFLARFATHATQRAWDRAMAALTPIDRLALDAFDELAAHGVAARTTPGPFMIGFEHEKQAAPFLHEIAQVEAAGQVVPLRRIDRPDGAAPLPGPTHPDAGRAPGASDAVGRPAQLTDRVRAVYALEGQRFIEPGPYVGALGDAVRARGGRIVTGATVTGLRAQEGRGVQVLVDGQDPVVADVAVLATGAWLPGLAEPLGVRTLVQAGRGYSFTVKTDLPVEQPIYLPSRRVACTPYQGRFRIAGTMEFRGPDEPFQPRRIDAILASVRDLFQGVDLDDRHDEWVGSRPVTPDGLPLVGATRAPGVYVAGGHGMWGMVLGPATGRLLAEQIVTGTVPQEIRAFDPLR</sequence>
<dbReference type="PANTHER" id="PTHR13847">
    <property type="entry name" value="SARCOSINE DEHYDROGENASE-RELATED"/>
    <property type="match status" value="1"/>
</dbReference>
<dbReference type="SUPFAM" id="SSF51971">
    <property type="entry name" value="Nucleotide-binding domain"/>
    <property type="match status" value="1"/>
</dbReference>
<evidence type="ECO:0000313" key="6">
    <source>
        <dbReference type="Proteomes" id="UP000822993"/>
    </source>
</evidence>
<keyword evidence="1" id="KW-0560">Oxidoreductase</keyword>
<gene>
    <name evidence="5" type="ORF">H9623_07300</name>
</gene>
<dbReference type="PANTHER" id="PTHR13847:SF289">
    <property type="entry name" value="GLYCINE OXIDASE"/>
    <property type="match status" value="1"/>
</dbReference>
<feature type="domain" description="FAD dependent oxidoreductase" evidence="4">
    <location>
        <begin position="14"/>
        <end position="424"/>
    </location>
</feature>
<dbReference type="Proteomes" id="UP000822993">
    <property type="component" value="Unassembled WGS sequence"/>
</dbReference>